<gene>
    <name evidence="1" type="ORF">NOO_LOCUS6775</name>
</gene>
<evidence type="ECO:0000313" key="1">
    <source>
        <dbReference type="EMBL" id="VDK83650.1"/>
    </source>
</evidence>
<proteinExistence type="predicted"/>
<dbReference type="WBParaSite" id="nOo.2.0.1.t06775-RA">
    <property type="protein sequence ID" value="nOo.2.0.1.t06775-RA"/>
    <property type="gene ID" value="nOo.2.0.1.g06775"/>
</dbReference>
<dbReference type="Proteomes" id="UP000271087">
    <property type="component" value="Unassembled WGS sequence"/>
</dbReference>
<name>A0A182EFB0_ONCOC</name>
<reference evidence="1 2" key="2">
    <citation type="submission" date="2018-08" db="EMBL/GenBank/DDBJ databases">
        <authorList>
            <person name="Laetsch R D."/>
            <person name="Stevens L."/>
            <person name="Kumar S."/>
            <person name="Blaxter L. M."/>
        </authorList>
    </citation>
    <scope>NUCLEOTIDE SEQUENCE [LARGE SCALE GENOMIC DNA]</scope>
</reference>
<keyword evidence="2" id="KW-1185">Reference proteome</keyword>
<organism evidence="3">
    <name type="scientific">Onchocerca ochengi</name>
    <name type="common">Filarial nematode worm</name>
    <dbReference type="NCBI Taxonomy" id="42157"/>
    <lineage>
        <taxon>Eukaryota</taxon>
        <taxon>Metazoa</taxon>
        <taxon>Ecdysozoa</taxon>
        <taxon>Nematoda</taxon>
        <taxon>Chromadorea</taxon>
        <taxon>Rhabditida</taxon>
        <taxon>Spirurina</taxon>
        <taxon>Spiruromorpha</taxon>
        <taxon>Filarioidea</taxon>
        <taxon>Onchocercidae</taxon>
        <taxon>Onchocerca</taxon>
    </lineage>
</organism>
<evidence type="ECO:0000313" key="3">
    <source>
        <dbReference type="WBParaSite" id="nOo.2.0.1.t06775-RA"/>
    </source>
</evidence>
<dbReference type="EMBL" id="UYRW01002202">
    <property type="protein sequence ID" value="VDK83650.1"/>
    <property type="molecule type" value="Genomic_DNA"/>
</dbReference>
<reference evidence="3" key="1">
    <citation type="submission" date="2016-06" db="UniProtKB">
        <authorList>
            <consortium name="WormBaseParasite"/>
        </authorList>
    </citation>
    <scope>IDENTIFICATION</scope>
</reference>
<accession>A0A182EFB0</accession>
<sequence length="70" mass="8000">MRMQPLCIVLLETKIIKIIISYWQMFKGNGINKIIIAFGLSILNPSSTTFVELGFRSLLKHAKLRPVLKI</sequence>
<dbReference type="AlphaFoldDB" id="A0A182EFB0"/>
<protein>
    <submittedName>
        <fullName evidence="3">HAT C-terminal dimerisation domain-containing protein</fullName>
    </submittedName>
</protein>
<evidence type="ECO:0000313" key="2">
    <source>
        <dbReference type="Proteomes" id="UP000271087"/>
    </source>
</evidence>